<feature type="compositionally biased region" description="Basic and acidic residues" evidence="1">
    <location>
        <begin position="87"/>
        <end position="100"/>
    </location>
</feature>
<gene>
    <name evidence="2" type="ORF">MGYG_06455</name>
</gene>
<sequence>MRDRTISRRDQEKKKQKKQTLVKTGMKRSRRDRDRIDLEPTRGPLIPLAYEVLNTVAGGKKRSDTRDEGAVKSNKNLVSGGSLGLRFSDRPTDRQDSADRRLVGQTESCCLLSAALVAVDVCRVDAGKGTRKAHTAKGREKEDESERGCRKNARIRGG</sequence>
<evidence type="ECO:0000313" key="2">
    <source>
        <dbReference type="EMBL" id="EFR03457.1"/>
    </source>
</evidence>
<organism evidence="3">
    <name type="scientific">Arthroderma gypseum (strain ATCC MYA-4604 / CBS 118893)</name>
    <name type="common">Microsporum gypseum</name>
    <dbReference type="NCBI Taxonomy" id="535722"/>
    <lineage>
        <taxon>Eukaryota</taxon>
        <taxon>Fungi</taxon>
        <taxon>Dikarya</taxon>
        <taxon>Ascomycota</taxon>
        <taxon>Pezizomycotina</taxon>
        <taxon>Eurotiomycetes</taxon>
        <taxon>Eurotiomycetidae</taxon>
        <taxon>Onygenales</taxon>
        <taxon>Arthrodermataceae</taxon>
        <taxon>Nannizzia</taxon>
    </lineage>
</organism>
<dbReference type="EMBL" id="DS989826">
    <property type="protein sequence ID" value="EFR03457.1"/>
    <property type="molecule type" value="Genomic_DNA"/>
</dbReference>
<evidence type="ECO:0000313" key="3">
    <source>
        <dbReference type="Proteomes" id="UP000002669"/>
    </source>
</evidence>
<accession>E4UZC7</accession>
<dbReference type="VEuPathDB" id="FungiDB:MGYG_06455"/>
<dbReference type="RefSeq" id="XP_003171911.1">
    <property type="nucleotide sequence ID" value="XM_003171863.1"/>
</dbReference>
<feature type="compositionally biased region" description="Basic and acidic residues" evidence="1">
    <location>
        <begin position="1"/>
        <end position="13"/>
    </location>
</feature>
<dbReference type="HOGENOM" id="CLU_1668948_0_0_1"/>
<feature type="compositionally biased region" description="Basic and acidic residues" evidence="1">
    <location>
        <begin position="61"/>
        <end position="70"/>
    </location>
</feature>
<dbReference type="Proteomes" id="UP000002669">
    <property type="component" value="Unassembled WGS sequence"/>
</dbReference>
<protein>
    <submittedName>
        <fullName evidence="2">Uncharacterized protein</fullName>
    </submittedName>
</protein>
<dbReference type="InParanoid" id="E4UZC7"/>
<name>E4UZC7_ARTGP</name>
<keyword evidence="3" id="KW-1185">Reference proteome</keyword>
<feature type="region of interest" description="Disordered" evidence="1">
    <location>
        <begin position="1"/>
        <end position="41"/>
    </location>
</feature>
<feature type="compositionally biased region" description="Basic and acidic residues" evidence="1">
    <location>
        <begin position="137"/>
        <end position="149"/>
    </location>
</feature>
<dbReference type="AlphaFoldDB" id="E4UZC7"/>
<dbReference type="GeneID" id="10027170"/>
<proteinExistence type="predicted"/>
<feature type="compositionally biased region" description="Basic residues" evidence="1">
    <location>
        <begin position="14"/>
        <end position="30"/>
    </location>
</feature>
<evidence type="ECO:0000256" key="1">
    <source>
        <dbReference type="SAM" id="MobiDB-lite"/>
    </source>
</evidence>
<feature type="region of interest" description="Disordered" evidence="1">
    <location>
        <begin position="127"/>
        <end position="158"/>
    </location>
</feature>
<feature type="compositionally biased region" description="Basic and acidic residues" evidence="1">
    <location>
        <begin position="31"/>
        <end position="40"/>
    </location>
</feature>
<feature type="region of interest" description="Disordered" evidence="1">
    <location>
        <begin position="58"/>
        <end position="100"/>
    </location>
</feature>
<reference evidence="3" key="1">
    <citation type="journal article" date="2012" name="MBio">
        <title>Comparative genome analysis of Trichophyton rubrum and related dermatophytes reveals candidate genes involved in infection.</title>
        <authorList>
            <person name="Martinez D.A."/>
            <person name="Oliver B.G."/>
            <person name="Graeser Y."/>
            <person name="Goldberg J.M."/>
            <person name="Li W."/>
            <person name="Martinez-Rossi N.M."/>
            <person name="Monod M."/>
            <person name="Shelest E."/>
            <person name="Barton R.C."/>
            <person name="Birch E."/>
            <person name="Brakhage A.A."/>
            <person name="Chen Z."/>
            <person name="Gurr S.J."/>
            <person name="Heiman D."/>
            <person name="Heitman J."/>
            <person name="Kosti I."/>
            <person name="Rossi A."/>
            <person name="Saif S."/>
            <person name="Samalova M."/>
            <person name="Saunders C.W."/>
            <person name="Shea T."/>
            <person name="Summerbell R.C."/>
            <person name="Xu J."/>
            <person name="Young S."/>
            <person name="Zeng Q."/>
            <person name="Birren B.W."/>
            <person name="Cuomo C.A."/>
            <person name="White T.C."/>
        </authorList>
    </citation>
    <scope>NUCLEOTIDE SEQUENCE [LARGE SCALE GENOMIC DNA]</scope>
    <source>
        <strain evidence="3">ATCC MYA-4604 / CBS 118893</strain>
    </source>
</reference>